<dbReference type="EMBL" id="VFPH01000002">
    <property type="protein sequence ID" value="TQM37281.1"/>
    <property type="molecule type" value="Genomic_DNA"/>
</dbReference>
<feature type="domain" description="DSBA-like thioredoxin" evidence="1">
    <location>
        <begin position="3"/>
        <end position="204"/>
    </location>
</feature>
<sequence length="233" mass="25753">MKVEIWSDVVCPWCAVGKHRFEKALARFAHRDEVEVSYHSFELDPSAPREQQGDIHDHLAAKYGMSRAEAEAKHRQMTAMAAEDGWDFQFDRARRGNTFDAHRLLHLAAERGVQDAVKERLFRGYFTEGEPIADHATLVRLGAEAGLDADEAREVLACDRYADAVRADERQAQAYGITGVPFFVVDRKYGVSGAQPPDALLQVLDTAWADAHPLQVLTPAGGDEACADGSCSI</sequence>
<dbReference type="PANTHER" id="PTHR13887">
    <property type="entry name" value="GLUTATHIONE S-TRANSFERASE KAPPA"/>
    <property type="match status" value="1"/>
</dbReference>
<gene>
    <name evidence="2" type="ORF">FB388_4490</name>
</gene>
<accession>A0A543FTW7</accession>
<name>A0A543FTW7_9PSEU</name>
<dbReference type="InterPro" id="IPR036249">
    <property type="entry name" value="Thioredoxin-like_sf"/>
</dbReference>
<evidence type="ECO:0000259" key="1">
    <source>
        <dbReference type="Pfam" id="PF01323"/>
    </source>
</evidence>
<comment type="caution">
    <text evidence="2">The sequence shown here is derived from an EMBL/GenBank/DDBJ whole genome shotgun (WGS) entry which is preliminary data.</text>
</comment>
<dbReference type="Proteomes" id="UP000319818">
    <property type="component" value="Unassembled WGS sequence"/>
</dbReference>
<dbReference type="Pfam" id="PF01323">
    <property type="entry name" value="DSBA"/>
    <property type="match status" value="1"/>
</dbReference>
<organism evidence="2 3">
    <name type="scientific">Pseudonocardia cypriaca</name>
    <dbReference type="NCBI Taxonomy" id="882449"/>
    <lineage>
        <taxon>Bacteria</taxon>
        <taxon>Bacillati</taxon>
        <taxon>Actinomycetota</taxon>
        <taxon>Actinomycetes</taxon>
        <taxon>Pseudonocardiales</taxon>
        <taxon>Pseudonocardiaceae</taxon>
        <taxon>Pseudonocardia</taxon>
    </lineage>
</organism>
<proteinExistence type="predicted"/>
<dbReference type="CDD" id="cd03024">
    <property type="entry name" value="DsbA_FrnE"/>
    <property type="match status" value="1"/>
</dbReference>
<dbReference type="OrthoDB" id="9799122at2"/>
<keyword evidence="3" id="KW-1185">Reference proteome</keyword>
<dbReference type="InterPro" id="IPR001853">
    <property type="entry name" value="DSBA-like_thioredoxin_dom"/>
</dbReference>
<dbReference type="GO" id="GO:0016491">
    <property type="term" value="F:oxidoreductase activity"/>
    <property type="evidence" value="ECO:0007669"/>
    <property type="project" value="InterPro"/>
</dbReference>
<protein>
    <submittedName>
        <fullName evidence="2">Putative DsbA family dithiol-disulfide isomerase</fullName>
    </submittedName>
</protein>
<reference evidence="2 3" key="1">
    <citation type="submission" date="2019-06" db="EMBL/GenBank/DDBJ databases">
        <title>Sequencing the genomes of 1000 actinobacteria strains.</title>
        <authorList>
            <person name="Klenk H.-P."/>
        </authorList>
    </citation>
    <scope>NUCLEOTIDE SEQUENCE [LARGE SCALE GENOMIC DNA]</scope>
    <source>
        <strain evidence="2 3">DSM 45511</strain>
    </source>
</reference>
<dbReference type="SUPFAM" id="SSF52833">
    <property type="entry name" value="Thioredoxin-like"/>
    <property type="match status" value="1"/>
</dbReference>
<dbReference type="Gene3D" id="3.40.30.10">
    <property type="entry name" value="Glutaredoxin"/>
    <property type="match status" value="1"/>
</dbReference>
<dbReference type="RefSeq" id="WP_142104125.1">
    <property type="nucleotide sequence ID" value="NZ_VFPH01000002.1"/>
</dbReference>
<evidence type="ECO:0000313" key="3">
    <source>
        <dbReference type="Proteomes" id="UP000319818"/>
    </source>
</evidence>
<keyword evidence="2" id="KW-0413">Isomerase</keyword>
<dbReference type="GO" id="GO:0016853">
    <property type="term" value="F:isomerase activity"/>
    <property type="evidence" value="ECO:0007669"/>
    <property type="project" value="UniProtKB-KW"/>
</dbReference>
<evidence type="ECO:0000313" key="2">
    <source>
        <dbReference type="EMBL" id="TQM37281.1"/>
    </source>
</evidence>
<dbReference type="PANTHER" id="PTHR13887:SF41">
    <property type="entry name" value="THIOREDOXIN SUPERFAMILY PROTEIN"/>
    <property type="match status" value="1"/>
</dbReference>
<dbReference type="AlphaFoldDB" id="A0A543FTW7"/>